<comment type="subcellular location">
    <subcellularLocation>
        <location evidence="1">Membrane</location>
        <topology evidence="1">Single-pass membrane protein</topology>
    </subcellularLocation>
</comment>
<evidence type="ECO:0000313" key="12">
    <source>
        <dbReference type="Ensembl" id="ENSEBUP00000001040.1"/>
    </source>
</evidence>
<evidence type="ECO:0000256" key="7">
    <source>
        <dbReference type="ARBA" id="ARBA00023136"/>
    </source>
</evidence>
<feature type="compositionally biased region" description="Basic and acidic residues" evidence="10">
    <location>
        <begin position="296"/>
        <end position="311"/>
    </location>
</feature>
<dbReference type="PROSITE" id="PS50268">
    <property type="entry name" value="CADHERIN_2"/>
    <property type="match status" value="1"/>
</dbReference>
<dbReference type="Gene3D" id="2.60.40.60">
    <property type="entry name" value="Cadherins"/>
    <property type="match status" value="2"/>
</dbReference>
<evidence type="ECO:0000313" key="13">
    <source>
        <dbReference type="Proteomes" id="UP000694388"/>
    </source>
</evidence>
<dbReference type="PRINTS" id="PR00205">
    <property type="entry name" value="CADHERIN"/>
</dbReference>
<keyword evidence="4 9" id="KW-0106">Calcium</keyword>
<feature type="compositionally biased region" description="Gly residues" evidence="10">
    <location>
        <begin position="316"/>
        <end position="331"/>
    </location>
</feature>
<dbReference type="CDD" id="cd11304">
    <property type="entry name" value="Cadherin_repeat"/>
    <property type="match status" value="2"/>
</dbReference>
<dbReference type="Pfam" id="PF08266">
    <property type="entry name" value="Cadherin_2"/>
    <property type="match status" value="1"/>
</dbReference>
<evidence type="ECO:0000256" key="3">
    <source>
        <dbReference type="ARBA" id="ARBA00022737"/>
    </source>
</evidence>
<reference evidence="12" key="2">
    <citation type="submission" date="2025-09" db="UniProtKB">
        <authorList>
            <consortium name="Ensembl"/>
        </authorList>
    </citation>
    <scope>IDENTIFICATION</scope>
</reference>
<keyword evidence="7" id="KW-0472">Membrane</keyword>
<dbReference type="InterPro" id="IPR050174">
    <property type="entry name" value="Protocadherin/Cadherin-CA"/>
</dbReference>
<keyword evidence="5" id="KW-0130">Cell adhesion</keyword>
<dbReference type="GO" id="GO:0007156">
    <property type="term" value="P:homophilic cell adhesion via plasma membrane adhesion molecules"/>
    <property type="evidence" value="ECO:0007669"/>
    <property type="project" value="InterPro"/>
</dbReference>
<dbReference type="AlphaFoldDB" id="A0A8C4N4R9"/>
<dbReference type="Proteomes" id="UP000694388">
    <property type="component" value="Unplaced"/>
</dbReference>
<dbReference type="PROSITE" id="PS00232">
    <property type="entry name" value="CADHERIN_1"/>
    <property type="match status" value="1"/>
</dbReference>
<proteinExistence type="predicted"/>
<keyword evidence="6" id="KW-1133">Transmembrane helix</keyword>
<feature type="region of interest" description="Disordered" evidence="10">
    <location>
        <begin position="575"/>
        <end position="608"/>
    </location>
</feature>
<dbReference type="PANTHER" id="PTHR24028">
    <property type="entry name" value="CADHERIN-87A"/>
    <property type="match status" value="1"/>
</dbReference>
<feature type="compositionally biased region" description="Basic and acidic residues" evidence="10">
    <location>
        <begin position="582"/>
        <end position="599"/>
    </location>
</feature>
<dbReference type="Ensembl" id="ENSEBUT00000001354.1">
    <property type="protein sequence ID" value="ENSEBUP00000001040.1"/>
    <property type="gene ID" value="ENSEBUG00000000996.1"/>
</dbReference>
<keyword evidence="3" id="KW-0677">Repeat</keyword>
<dbReference type="InterPro" id="IPR015919">
    <property type="entry name" value="Cadherin-like_sf"/>
</dbReference>
<evidence type="ECO:0000256" key="8">
    <source>
        <dbReference type="ARBA" id="ARBA00023180"/>
    </source>
</evidence>
<dbReference type="GO" id="GO:0005886">
    <property type="term" value="C:plasma membrane"/>
    <property type="evidence" value="ECO:0007669"/>
    <property type="project" value="InterPro"/>
</dbReference>
<evidence type="ECO:0000256" key="6">
    <source>
        <dbReference type="ARBA" id="ARBA00022989"/>
    </source>
</evidence>
<evidence type="ECO:0000256" key="5">
    <source>
        <dbReference type="ARBA" id="ARBA00022889"/>
    </source>
</evidence>
<sequence length="647" mass="70363">MTVQLIMTQRPNEISTFKGLASALTLLCLTLKIKDAEGFHESGRPRKIDGRIIHMSILEEVKLGTIVGSLSEGHPGQSRFKLLKPDNESLVALNELNGQVKIVRRVDREELCILYTQPCFIYFDVVVNEQPSQLLHIHLEVIDINDNPPTFLQPSIALKIPKDAALGTQLPLQRAQDQDTGANGLIRYFLEFPSNGGDVYPFSLNYDSSRDLPQLQVGSYRDPSTTSPSGASAFHPPLPLFLPLSSMGNGSSDVQLTQASPTGEVSQLLVLLRQGGCQPRPCFRGNKYARGTRPSVDLEHGSLKDSGRGESDGGDGDWGGGGRSGLERGWGSGWVAGRMEGGWMAGRPMGRGAASTSEECGLVEGALLLREAFLKDCQTAFKEVDCPQVSSPSSISVPPVPPTFSTFGKFRGGGSERGQFYTESMASPLQTASSSNYKPTPHFSSSQYVLSPLSSCFHQSPSSCSPLSSSTRGTLSPLPSSSFSLTCSPLLLSSTSSPLPPIPSCSPSVKCRPTIKIETEGNILSERCDGREIDDRMERGLKQNVEVEGQDDVKKEDQRETRDVRGRNIEPANKFEKRKKIDKISREAGGEKGSRKETDEGLGGFKGREEEGFDHVLSLLEESAQSGSLWLDPEEMVAEVTRLLLQR</sequence>
<protein>
    <recommendedName>
        <fullName evidence="11">Cadherin domain-containing protein</fullName>
    </recommendedName>
</protein>
<evidence type="ECO:0000256" key="2">
    <source>
        <dbReference type="ARBA" id="ARBA00022692"/>
    </source>
</evidence>
<feature type="region of interest" description="Disordered" evidence="10">
    <location>
        <begin position="285"/>
        <end position="331"/>
    </location>
</feature>
<dbReference type="InterPro" id="IPR013164">
    <property type="entry name" value="Cadherin_N"/>
</dbReference>
<dbReference type="GeneTree" id="ENSGT00940000165135"/>
<keyword evidence="8" id="KW-0325">Glycoprotein</keyword>
<evidence type="ECO:0000256" key="10">
    <source>
        <dbReference type="SAM" id="MobiDB-lite"/>
    </source>
</evidence>
<dbReference type="InterPro" id="IPR020894">
    <property type="entry name" value="Cadherin_CS"/>
</dbReference>
<keyword evidence="2" id="KW-0812">Transmembrane</keyword>
<evidence type="ECO:0000256" key="1">
    <source>
        <dbReference type="ARBA" id="ARBA00004167"/>
    </source>
</evidence>
<evidence type="ECO:0000256" key="9">
    <source>
        <dbReference type="PROSITE-ProRule" id="PRU00043"/>
    </source>
</evidence>
<feature type="domain" description="Cadherin" evidence="11">
    <location>
        <begin position="79"/>
        <end position="151"/>
    </location>
</feature>
<organism evidence="12 13">
    <name type="scientific">Eptatretus burgeri</name>
    <name type="common">Inshore hagfish</name>
    <dbReference type="NCBI Taxonomy" id="7764"/>
    <lineage>
        <taxon>Eukaryota</taxon>
        <taxon>Metazoa</taxon>
        <taxon>Chordata</taxon>
        <taxon>Craniata</taxon>
        <taxon>Vertebrata</taxon>
        <taxon>Cyclostomata</taxon>
        <taxon>Myxini</taxon>
        <taxon>Myxiniformes</taxon>
        <taxon>Myxinidae</taxon>
        <taxon>Eptatretinae</taxon>
        <taxon>Eptatretus</taxon>
    </lineage>
</organism>
<name>A0A8C4N4R9_EPTBU</name>
<evidence type="ECO:0000259" key="11">
    <source>
        <dbReference type="PROSITE" id="PS50268"/>
    </source>
</evidence>
<keyword evidence="13" id="KW-1185">Reference proteome</keyword>
<evidence type="ECO:0000256" key="4">
    <source>
        <dbReference type="ARBA" id="ARBA00022837"/>
    </source>
</evidence>
<dbReference type="PANTHER" id="PTHR24028:SF146">
    <property type="entry name" value="CADHERIN 96CB, ISOFORM D-RELATED"/>
    <property type="match status" value="1"/>
</dbReference>
<reference evidence="12" key="1">
    <citation type="submission" date="2025-08" db="UniProtKB">
        <authorList>
            <consortium name="Ensembl"/>
        </authorList>
    </citation>
    <scope>IDENTIFICATION</scope>
</reference>
<dbReference type="SUPFAM" id="SSF49313">
    <property type="entry name" value="Cadherin-like"/>
    <property type="match status" value="2"/>
</dbReference>
<dbReference type="GO" id="GO:0005509">
    <property type="term" value="F:calcium ion binding"/>
    <property type="evidence" value="ECO:0007669"/>
    <property type="project" value="UniProtKB-UniRule"/>
</dbReference>
<accession>A0A8C4N4R9</accession>
<dbReference type="InterPro" id="IPR002126">
    <property type="entry name" value="Cadherin-like_dom"/>
</dbReference>